<dbReference type="AlphaFoldDB" id="A0A6P5EG13"/>
<evidence type="ECO:0000313" key="7">
    <source>
        <dbReference type="Proteomes" id="UP000515123"/>
    </source>
</evidence>
<evidence type="ECO:0000256" key="4">
    <source>
        <dbReference type="ARBA" id="ARBA00022833"/>
    </source>
</evidence>
<dbReference type="GeneID" id="109705852"/>
<dbReference type="Pfam" id="PF08646">
    <property type="entry name" value="Rep_fac-A_C"/>
    <property type="match status" value="1"/>
</dbReference>
<sequence length="314" mass="36048">MEFVLFDQLTLQQQRSKIKTRVCRLWESTIPKQKNEIISLECLLIDEKGSSMQDVLGSIATICPISYTYVGHELTPIRNMEIKDLEDNTFPVTLWDKFAMEFDENIIYEKEAAGPVVIIFASMSVRMYKEKLYLSTCSASRFYINLDIPEVTTFRNTLDRSQLPIAPIKHIEAAQQLTISPYEQMLKNRKTVAELLALNPMEAENTNYTCQAKLVEIDTTYKWWYKACYDCKGEVKDYDGTFWCNQCGKNDQSPVPWYKLNAIVADETSSANFTIFGKTAQDLIRVPAQQLAIAINSNKFILPPIIKNVLHGEF</sequence>
<evidence type="ECO:0000256" key="2">
    <source>
        <dbReference type="ARBA" id="ARBA00022723"/>
    </source>
</evidence>
<keyword evidence="3" id="KW-0863">Zinc-finger</keyword>
<reference evidence="7" key="1">
    <citation type="journal article" date="2015" name="Nat. Genet.">
        <title>The pineapple genome and the evolution of CAM photosynthesis.</title>
        <authorList>
            <person name="Ming R."/>
            <person name="VanBuren R."/>
            <person name="Wai C.M."/>
            <person name="Tang H."/>
            <person name="Schatz M.C."/>
            <person name="Bowers J.E."/>
            <person name="Lyons E."/>
            <person name="Wang M.L."/>
            <person name="Chen J."/>
            <person name="Biggers E."/>
            <person name="Zhang J."/>
            <person name="Huang L."/>
            <person name="Zhang L."/>
            <person name="Miao W."/>
            <person name="Zhang J."/>
            <person name="Ye Z."/>
            <person name="Miao C."/>
            <person name="Lin Z."/>
            <person name="Wang H."/>
            <person name="Zhou H."/>
            <person name="Yim W.C."/>
            <person name="Priest H.D."/>
            <person name="Zheng C."/>
            <person name="Woodhouse M."/>
            <person name="Edger P.P."/>
            <person name="Guyot R."/>
            <person name="Guo H.B."/>
            <person name="Guo H."/>
            <person name="Zheng G."/>
            <person name="Singh R."/>
            <person name="Sharma A."/>
            <person name="Min X."/>
            <person name="Zheng Y."/>
            <person name="Lee H."/>
            <person name="Gurtowski J."/>
            <person name="Sedlazeck F.J."/>
            <person name="Harkess A."/>
            <person name="McKain M.R."/>
            <person name="Liao Z."/>
            <person name="Fang J."/>
            <person name="Liu J."/>
            <person name="Zhang X."/>
            <person name="Zhang Q."/>
            <person name="Hu W."/>
            <person name="Qin Y."/>
            <person name="Wang K."/>
            <person name="Chen L.Y."/>
            <person name="Shirley N."/>
            <person name="Lin Y.R."/>
            <person name="Liu L.Y."/>
            <person name="Hernandez A.G."/>
            <person name="Wright C.L."/>
            <person name="Bulone V."/>
            <person name="Tuskan G.A."/>
            <person name="Heath K."/>
            <person name="Zee F."/>
            <person name="Moore P.H."/>
            <person name="Sunkar R."/>
            <person name="Leebens-Mack J.H."/>
            <person name="Mockler T."/>
            <person name="Bennetzen J.L."/>
            <person name="Freeling M."/>
            <person name="Sankoff D."/>
            <person name="Paterson A.H."/>
            <person name="Zhu X."/>
            <person name="Yang X."/>
            <person name="Smith J.A."/>
            <person name="Cushman J.C."/>
            <person name="Paull R.E."/>
            <person name="Yu Q."/>
        </authorList>
    </citation>
    <scope>NUCLEOTIDE SEQUENCE [LARGE SCALE GENOMIC DNA]</scope>
    <source>
        <strain evidence="7">cv. F153</strain>
    </source>
</reference>
<dbReference type="CDD" id="cd04481">
    <property type="entry name" value="RPA1_DBD_B_like"/>
    <property type="match status" value="1"/>
</dbReference>
<keyword evidence="5" id="KW-0238">DNA-binding</keyword>
<dbReference type="RefSeq" id="XP_020082222.1">
    <property type="nucleotide sequence ID" value="XM_020226633.1"/>
</dbReference>
<evidence type="ECO:0000256" key="5">
    <source>
        <dbReference type="ARBA" id="ARBA00023125"/>
    </source>
</evidence>
<dbReference type="Gene3D" id="2.40.50.140">
    <property type="entry name" value="Nucleic acid-binding proteins"/>
    <property type="match status" value="2"/>
</dbReference>
<dbReference type="InterPro" id="IPR013955">
    <property type="entry name" value="Rep_factor-A_C"/>
</dbReference>
<dbReference type="InterPro" id="IPR047192">
    <property type="entry name" value="Euk_RPA1_DBD_C"/>
</dbReference>
<dbReference type="Proteomes" id="UP000515123">
    <property type="component" value="Unplaced"/>
</dbReference>
<dbReference type="GO" id="GO:0008270">
    <property type="term" value="F:zinc ion binding"/>
    <property type="evidence" value="ECO:0007669"/>
    <property type="project" value="UniProtKB-KW"/>
</dbReference>
<dbReference type="CDD" id="cd04476">
    <property type="entry name" value="RPA1_DBD_C"/>
    <property type="match status" value="1"/>
</dbReference>
<dbReference type="SUPFAM" id="SSF50249">
    <property type="entry name" value="Nucleic acid-binding proteins"/>
    <property type="match status" value="2"/>
</dbReference>
<dbReference type="InterPro" id="IPR012340">
    <property type="entry name" value="NA-bd_OB-fold"/>
</dbReference>
<keyword evidence="4" id="KW-0862">Zinc</keyword>
<dbReference type="PANTHER" id="PTHR47165:SF4">
    <property type="entry name" value="OS03G0429900 PROTEIN"/>
    <property type="match status" value="1"/>
</dbReference>
<accession>A0A6P5EG13</accession>
<evidence type="ECO:0000256" key="3">
    <source>
        <dbReference type="ARBA" id="ARBA00022771"/>
    </source>
</evidence>
<dbReference type="OrthoDB" id="1931061at2759"/>
<gene>
    <name evidence="8" type="primary">LOC109705852</name>
</gene>
<keyword evidence="7" id="KW-1185">Reference proteome</keyword>
<feature type="domain" description="Replication factor A C-terminal" evidence="6">
    <location>
        <begin position="208"/>
        <end position="299"/>
    </location>
</feature>
<evidence type="ECO:0000256" key="1">
    <source>
        <dbReference type="ARBA" id="ARBA00005690"/>
    </source>
</evidence>
<reference evidence="8" key="2">
    <citation type="submission" date="2025-08" db="UniProtKB">
        <authorList>
            <consortium name="RefSeq"/>
        </authorList>
    </citation>
    <scope>IDENTIFICATION</scope>
    <source>
        <tissue evidence="8">Leaf</tissue>
    </source>
</reference>
<proteinExistence type="inferred from homology"/>
<comment type="similarity">
    <text evidence="1">Belongs to the replication factor A protein 1 family.</text>
</comment>
<dbReference type="PANTHER" id="PTHR47165">
    <property type="entry name" value="OS03G0429900 PROTEIN"/>
    <property type="match status" value="1"/>
</dbReference>
<organism evidence="7 8">
    <name type="scientific">Ananas comosus</name>
    <name type="common">Pineapple</name>
    <name type="synonym">Ananas ananas</name>
    <dbReference type="NCBI Taxonomy" id="4615"/>
    <lineage>
        <taxon>Eukaryota</taxon>
        <taxon>Viridiplantae</taxon>
        <taxon>Streptophyta</taxon>
        <taxon>Embryophyta</taxon>
        <taxon>Tracheophyta</taxon>
        <taxon>Spermatophyta</taxon>
        <taxon>Magnoliopsida</taxon>
        <taxon>Liliopsida</taxon>
        <taxon>Poales</taxon>
        <taxon>Bromeliaceae</taxon>
        <taxon>Bromelioideae</taxon>
        <taxon>Ananas</taxon>
    </lineage>
</organism>
<name>A0A6P5EG13_ANACO</name>
<keyword evidence="2" id="KW-0479">Metal-binding</keyword>
<evidence type="ECO:0000313" key="8">
    <source>
        <dbReference type="RefSeq" id="XP_020082222.1"/>
    </source>
</evidence>
<evidence type="ECO:0000259" key="6">
    <source>
        <dbReference type="Pfam" id="PF08646"/>
    </source>
</evidence>
<protein>
    <submittedName>
        <fullName evidence="8">Replication protein A 70 kDa DNA-binding subunit B-like</fullName>
    </submittedName>
</protein>
<dbReference type="GO" id="GO:0003677">
    <property type="term" value="F:DNA binding"/>
    <property type="evidence" value="ECO:0007669"/>
    <property type="project" value="UniProtKB-KW"/>
</dbReference>